<feature type="repeat" description="Solcar" evidence="8">
    <location>
        <begin position="1"/>
        <end position="65"/>
    </location>
</feature>
<dbReference type="AlphaFoldDB" id="A0A3M7KRX1"/>
<evidence type="ECO:0000256" key="8">
    <source>
        <dbReference type="PROSITE-ProRule" id="PRU00282"/>
    </source>
</evidence>
<dbReference type="SUPFAM" id="SSF103506">
    <property type="entry name" value="Mitochondrial carrier"/>
    <property type="match status" value="1"/>
</dbReference>
<name>A0A3M7KRX1_AUXPR</name>
<dbReference type="PANTHER" id="PTHR45683">
    <property type="entry name" value="MITOCHONDRIAL NICOTINAMIDE ADENINE DINUCLEOTIDE TRANSPORTER 1-RELATED-RELATED"/>
    <property type="match status" value="1"/>
</dbReference>
<evidence type="ECO:0000256" key="2">
    <source>
        <dbReference type="ARBA" id="ARBA00006375"/>
    </source>
</evidence>
<proteinExistence type="inferred from homology"/>
<evidence type="ECO:0000313" key="11">
    <source>
        <dbReference type="EMBL" id="RMZ53268.1"/>
    </source>
</evidence>
<comment type="similarity">
    <text evidence="2 9">Belongs to the mitochondrial carrier (TC 2.A.29) family.</text>
</comment>
<evidence type="ECO:0000256" key="9">
    <source>
        <dbReference type="RuleBase" id="RU000488"/>
    </source>
</evidence>
<feature type="repeat" description="Solcar" evidence="8">
    <location>
        <begin position="180"/>
        <end position="269"/>
    </location>
</feature>
<dbReference type="GO" id="GO:0006862">
    <property type="term" value="P:nucleotide transport"/>
    <property type="evidence" value="ECO:0007669"/>
    <property type="project" value="InterPro"/>
</dbReference>
<dbReference type="InterPro" id="IPR044712">
    <property type="entry name" value="SLC25A32-like"/>
</dbReference>
<evidence type="ECO:0000256" key="7">
    <source>
        <dbReference type="ARBA" id="ARBA00023136"/>
    </source>
</evidence>
<accession>A0A3M7KRX1</accession>
<dbReference type="GO" id="GO:0055085">
    <property type="term" value="P:transmembrane transport"/>
    <property type="evidence" value="ECO:0007669"/>
    <property type="project" value="InterPro"/>
</dbReference>
<dbReference type="PROSITE" id="PS50920">
    <property type="entry name" value="SOLCAR"/>
    <property type="match status" value="3"/>
</dbReference>
<evidence type="ECO:0000256" key="3">
    <source>
        <dbReference type="ARBA" id="ARBA00022448"/>
    </source>
</evidence>
<gene>
    <name evidence="11" type="ORF">APUTEX25_005257</name>
</gene>
<keyword evidence="4 8" id="KW-0812">Transmembrane</keyword>
<comment type="caution">
    <text evidence="11">The sequence shown here is derived from an EMBL/GenBank/DDBJ whole genome shotgun (WGS) entry which is preliminary data.</text>
</comment>
<evidence type="ECO:0000256" key="10">
    <source>
        <dbReference type="SAM" id="Phobius"/>
    </source>
</evidence>
<dbReference type="GO" id="GO:0016020">
    <property type="term" value="C:membrane"/>
    <property type="evidence" value="ECO:0007669"/>
    <property type="project" value="UniProtKB-SubCell"/>
</dbReference>
<evidence type="ECO:0000256" key="6">
    <source>
        <dbReference type="ARBA" id="ARBA00022989"/>
    </source>
</evidence>
<comment type="subcellular location">
    <subcellularLocation>
        <location evidence="1">Membrane</location>
        <topology evidence="1">Multi-pass membrane protein</topology>
    </subcellularLocation>
</comment>
<sequence>MCLPHAVQDGIKGTLPLYRGTLDAARSIVRQEGYQALYAGLAPAVLGAGVAWGVYFFTYNRAKERYRAWQGSSGKLPAHLHLASAAEAGTLVCFVTNPLWVAKTRLQLQQRQVLAASSAATAAAAAAPYRGLVDCLVKIGRQEGIRGLYKGLVPSLFLVSHGAIQFAVYEELKALAAGRRRSTAPAQRAQREPGRAPLSSLEITVIRSRLQQRVDPSRSVRYVGVAHALRLTLRREGLAGLYRGLAPNVLRVMPQSAITFVVYESIMKWLQPPPRQGSSRPS</sequence>
<dbReference type="EMBL" id="QOKY01000199">
    <property type="protein sequence ID" value="RMZ53268.1"/>
    <property type="molecule type" value="Genomic_DNA"/>
</dbReference>
<dbReference type="InterPro" id="IPR018108">
    <property type="entry name" value="MCP_transmembrane"/>
</dbReference>
<organism evidence="11 12">
    <name type="scientific">Auxenochlorella protothecoides</name>
    <name type="common">Green microalga</name>
    <name type="synonym">Chlorella protothecoides</name>
    <dbReference type="NCBI Taxonomy" id="3075"/>
    <lineage>
        <taxon>Eukaryota</taxon>
        <taxon>Viridiplantae</taxon>
        <taxon>Chlorophyta</taxon>
        <taxon>core chlorophytes</taxon>
        <taxon>Trebouxiophyceae</taxon>
        <taxon>Chlorellales</taxon>
        <taxon>Chlorellaceae</taxon>
        <taxon>Auxenochlorella</taxon>
    </lineage>
</organism>
<feature type="repeat" description="Solcar" evidence="8">
    <location>
        <begin position="76"/>
        <end position="175"/>
    </location>
</feature>
<feature type="transmembrane region" description="Helical" evidence="10">
    <location>
        <begin position="36"/>
        <end position="58"/>
    </location>
</feature>
<dbReference type="Proteomes" id="UP000279271">
    <property type="component" value="Unassembled WGS sequence"/>
</dbReference>
<keyword evidence="6 10" id="KW-1133">Transmembrane helix</keyword>
<keyword evidence="5" id="KW-0677">Repeat</keyword>
<evidence type="ECO:0000256" key="5">
    <source>
        <dbReference type="ARBA" id="ARBA00022737"/>
    </source>
</evidence>
<feature type="transmembrane region" description="Helical" evidence="10">
    <location>
        <begin position="78"/>
        <end position="101"/>
    </location>
</feature>
<evidence type="ECO:0000313" key="12">
    <source>
        <dbReference type="Proteomes" id="UP000279271"/>
    </source>
</evidence>
<protein>
    <recommendedName>
        <fullName evidence="13">Mitochondrial folate transporter/carrier</fullName>
    </recommendedName>
</protein>
<dbReference type="Gene3D" id="1.50.40.10">
    <property type="entry name" value="Mitochondrial carrier domain"/>
    <property type="match status" value="2"/>
</dbReference>
<evidence type="ECO:0008006" key="13">
    <source>
        <dbReference type="Google" id="ProtNLM"/>
    </source>
</evidence>
<keyword evidence="3 9" id="KW-0813">Transport</keyword>
<reference evidence="12" key="1">
    <citation type="journal article" date="2018" name="Algal Res.">
        <title>Characterization of plant carbon substrate utilization by Auxenochlorella protothecoides.</title>
        <authorList>
            <person name="Vogler B.W."/>
            <person name="Starkenburg S.R."/>
            <person name="Sudasinghe N."/>
            <person name="Schambach J.Y."/>
            <person name="Rollin J.A."/>
            <person name="Pattathil S."/>
            <person name="Barry A.N."/>
        </authorList>
    </citation>
    <scope>NUCLEOTIDE SEQUENCE [LARGE SCALE GENOMIC DNA]</scope>
    <source>
        <strain evidence="12">UTEX 25</strain>
    </source>
</reference>
<dbReference type="InterPro" id="IPR023395">
    <property type="entry name" value="MCP_dom_sf"/>
</dbReference>
<evidence type="ECO:0000256" key="4">
    <source>
        <dbReference type="ARBA" id="ARBA00022692"/>
    </source>
</evidence>
<dbReference type="Pfam" id="PF00153">
    <property type="entry name" value="Mito_carr"/>
    <property type="match status" value="3"/>
</dbReference>
<keyword evidence="7 8" id="KW-0472">Membrane</keyword>
<evidence type="ECO:0000256" key="1">
    <source>
        <dbReference type="ARBA" id="ARBA00004141"/>
    </source>
</evidence>